<evidence type="ECO:0000313" key="1">
    <source>
        <dbReference type="EMBL" id="KAG6972184.1"/>
    </source>
</evidence>
<name>A0A8J5M9L6_9STRA</name>
<dbReference type="Proteomes" id="UP000709295">
    <property type="component" value="Unassembled WGS sequence"/>
</dbReference>
<accession>A0A8J5M9L6</accession>
<protein>
    <submittedName>
        <fullName evidence="1">Uncharacterized protein</fullName>
    </submittedName>
</protein>
<gene>
    <name evidence="1" type="ORF">JG688_00004091</name>
</gene>
<sequence>MTSVEAHRELVVDGDVTQALDMCRRLLRTESSLQRVETAHLVLERLRSGADDSSDGVNALLRLLGNYVAPTRELTEEILSLLLFCDHRVLLIHHLPKLTYQSKECVQLVVQAYLELLATDRLLLVPVLGSLAEMPLDNSEKNTIVEATQSLLDAAVEEDIPAVVQSLLSMATKSSAPKALARLRTECNRIQSGTLSLTMEVVGRFATSGSVALTALLRLIRHAEPLTTFDIVLLTFVMGKSAENEAEMCGFNLPVKTNLLVLRGGTFATRTAKSIITKCIAWRVEQSVTDNTGALGHLSVLFGAADAMATTMETVTSAFQERVMLKMQYNGNSRRKGGWANELLAKAYGKKYNTRRWISKSEAKLLPFFSHGIQELQDFLQDQSSVNNIALEAAKADWESADSVWSDYEHRDVMLSDDKLVSACRTLQAKELTATLFKDWRPALSIDNDDDETDLEDDEELDELDKESLSEEEDDGADGFVVKSYATATSNRKPVPGLTGRKQLAVELQDNEDLGFPTIVVNFKKQKKTHKSS</sequence>
<reference evidence="1" key="1">
    <citation type="submission" date="2021-01" db="EMBL/GenBank/DDBJ databases">
        <title>Phytophthora aleatoria, a newly-described species from Pinus radiata is distinct from Phytophthora cactorum isolates based on comparative genomics.</title>
        <authorList>
            <person name="Mcdougal R."/>
            <person name="Panda P."/>
            <person name="Williams N."/>
            <person name="Studholme D.J."/>
        </authorList>
    </citation>
    <scope>NUCLEOTIDE SEQUENCE</scope>
    <source>
        <strain evidence="1">NZFS 4037</strain>
    </source>
</reference>
<organism evidence="1 2">
    <name type="scientific">Phytophthora aleatoria</name>
    <dbReference type="NCBI Taxonomy" id="2496075"/>
    <lineage>
        <taxon>Eukaryota</taxon>
        <taxon>Sar</taxon>
        <taxon>Stramenopiles</taxon>
        <taxon>Oomycota</taxon>
        <taxon>Peronosporomycetes</taxon>
        <taxon>Peronosporales</taxon>
        <taxon>Peronosporaceae</taxon>
        <taxon>Phytophthora</taxon>
    </lineage>
</organism>
<comment type="caution">
    <text evidence="1">The sequence shown here is derived from an EMBL/GenBank/DDBJ whole genome shotgun (WGS) entry which is preliminary data.</text>
</comment>
<proteinExistence type="predicted"/>
<dbReference type="AlphaFoldDB" id="A0A8J5M9L6"/>
<evidence type="ECO:0000313" key="2">
    <source>
        <dbReference type="Proteomes" id="UP000709295"/>
    </source>
</evidence>
<dbReference type="EMBL" id="JAENGY010000140">
    <property type="protein sequence ID" value="KAG6972184.1"/>
    <property type="molecule type" value="Genomic_DNA"/>
</dbReference>
<keyword evidence="2" id="KW-1185">Reference proteome</keyword>